<keyword evidence="1" id="KW-0472">Membrane</keyword>
<keyword evidence="1" id="KW-0812">Transmembrane</keyword>
<name>F4RAT1_MELLP</name>
<dbReference type="KEGG" id="mlr:MELLADRAFT_93543"/>
<dbReference type="PANTHER" id="PTHR33339">
    <property type="entry name" value="LYSM DOMAIN-CONTAINING PROTEIN"/>
    <property type="match status" value="1"/>
</dbReference>
<evidence type="ECO:0000313" key="4">
    <source>
        <dbReference type="Proteomes" id="UP000001072"/>
    </source>
</evidence>
<dbReference type="HOGENOM" id="CLU_030195_3_0_1"/>
<dbReference type="EMBL" id="GL883094">
    <property type="protein sequence ID" value="EGG10723.1"/>
    <property type="molecule type" value="Genomic_DNA"/>
</dbReference>
<reference evidence="4" key="1">
    <citation type="journal article" date="2011" name="Proc. Natl. Acad. Sci. U.S.A.">
        <title>Obligate biotrophy features unraveled by the genomic analysis of rust fungi.</title>
        <authorList>
            <person name="Duplessis S."/>
            <person name="Cuomo C.A."/>
            <person name="Lin Y.-C."/>
            <person name="Aerts A."/>
            <person name="Tisserant E."/>
            <person name="Veneault-Fourrey C."/>
            <person name="Joly D.L."/>
            <person name="Hacquard S."/>
            <person name="Amselem J."/>
            <person name="Cantarel B.L."/>
            <person name="Chiu R."/>
            <person name="Coutinho P.M."/>
            <person name="Feau N."/>
            <person name="Field M."/>
            <person name="Frey P."/>
            <person name="Gelhaye E."/>
            <person name="Goldberg J."/>
            <person name="Grabherr M.G."/>
            <person name="Kodira C.D."/>
            <person name="Kohler A."/>
            <person name="Kuees U."/>
            <person name="Lindquist E.A."/>
            <person name="Lucas S.M."/>
            <person name="Mago R."/>
            <person name="Mauceli E."/>
            <person name="Morin E."/>
            <person name="Murat C."/>
            <person name="Pangilinan J.L."/>
            <person name="Park R."/>
            <person name="Pearson M."/>
            <person name="Quesneville H."/>
            <person name="Rouhier N."/>
            <person name="Sakthikumar S."/>
            <person name="Salamov A.A."/>
            <person name="Schmutz J."/>
            <person name="Selles B."/>
            <person name="Shapiro H."/>
            <person name="Tanguay P."/>
            <person name="Tuskan G.A."/>
            <person name="Henrissat B."/>
            <person name="Van de Peer Y."/>
            <person name="Rouze P."/>
            <person name="Ellis J.G."/>
            <person name="Dodds P.N."/>
            <person name="Schein J.E."/>
            <person name="Zhong S."/>
            <person name="Hamelin R.C."/>
            <person name="Grigoriev I.V."/>
            <person name="Szabo L.J."/>
            <person name="Martin F."/>
        </authorList>
    </citation>
    <scope>NUCLEOTIDE SEQUENCE [LARGE SCALE GENOMIC DNA]</scope>
    <source>
        <strain evidence="4">98AG31 / pathotype 3-4-7</strain>
    </source>
</reference>
<sequence length="590" mass="65378">MSQPNPQHSLSSPSTCTIYPVTLQTWQELRIDDYIRNFPGGRVMKLEDFTFLNKVTNFVCGLGENCLAGQVRAKTLRHQCSPFQAQLWFTLYGLQEWNLYVNSLYEAITAAITQVRVESTTRVLTFISPILSSQHSLVDPDESHEKTIHLAITLTAVAATALLGFIIGFAGTWIAPAMGVAVETTEASGGVAAFGAAGIVKRSLAKRSYEPVDGDTIFANVSPDEIKKSDDDLASNMNRLSQLQTSIDQKFRLRMMGTQDIASDFTTTSESSEQEEIISMQKTIRDSIMKESAWASWMTQLLKDQDQHESITTKLELPRAQTTQEELSFTTSHLKRRSAPQSIPRNHFGTWTTINTYLNSFRDHLRAVIAVSSQIGISSPISSDEGIWGILKSGKFMTPNPTKALLQDQTRETVKLSALAQVLKSMASILITFSSRIPQLYPTIFLITFVPFSYHQNVFVTIGSDKCDGRGPGGAWFGDEYLSYCSPEGLMMNLVRGQGKKTVNKILNAHLIEAKYGYSVEFLAQSAWACQDRNLKIDGRPSPEGLKPDSKIGCTFDLPVCDTRLEEVAHLRRAGETTVVACRKGLALNI</sequence>
<keyword evidence="1" id="KW-1133">Transmembrane helix</keyword>
<dbReference type="OrthoDB" id="2496140at2759"/>
<feature type="transmembrane region" description="Helical" evidence="1">
    <location>
        <begin position="150"/>
        <end position="175"/>
    </location>
</feature>
<dbReference type="Pfam" id="PF25278">
    <property type="entry name" value="DUF7872"/>
    <property type="match status" value="2"/>
</dbReference>
<feature type="domain" description="DUF7872" evidence="2">
    <location>
        <begin position="455"/>
        <end position="590"/>
    </location>
</feature>
<dbReference type="AlphaFoldDB" id="F4RAT1"/>
<dbReference type="PANTHER" id="PTHR33339:SF1">
    <property type="entry name" value="LYSM DOMAIN-CONTAINING PROTEIN"/>
    <property type="match status" value="1"/>
</dbReference>
<dbReference type="GeneID" id="18936609"/>
<dbReference type="Proteomes" id="UP000001072">
    <property type="component" value="Unassembled WGS sequence"/>
</dbReference>
<dbReference type="RefSeq" id="XP_007406192.1">
    <property type="nucleotide sequence ID" value="XM_007406130.1"/>
</dbReference>
<dbReference type="InterPro" id="IPR057194">
    <property type="entry name" value="DUF7872"/>
</dbReference>
<feature type="domain" description="DUF7872" evidence="2">
    <location>
        <begin position="346"/>
        <end position="431"/>
    </location>
</feature>
<protein>
    <recommendedName>
        <fullName evidence="2">DUF7872 domain-containing protein</fullName>
    </recommendedName>
</protein>
<dbReference type="VEuPathDB" id="FungiDB:MELLADRAFT_93543"/>
<evidence type="ECO:0000313" key="3">
    <source>
        <dbReference type="EMBL" id="EGG10723.1"/>
    </source>
</evidence>
<dbReference type="InParanoid" id="F4RAT1"/>
<accession>F4RAT1</accession>
<proteinExistence type="predicted"/>
<evidence type="ECO:0000256" key="1">
    <source>
        <dbReference type="SAM" id="Phobius"/>
    </source>
</evidence>
<keyword evidence="4" id="KW-1185">Reference proteome</keyword>
<organism evidence="4">
    <name type="scientific">Melampsora larici-populina (strain 98AG31 / pathotype 3-4-7)</name>
    <name type="common">Poplar leaf rust fungus</name>
    <dbReference type="NCBI Taxonomy" id="747676"/>
    <lineage>
        <taxon>Eukaryota</taxon>
        <taxon>Fungi</taxon>
        <taxon>Dikarya</taxon>
        <taxon>Basidiomycota</taxon>
        <taxon>Pucciniomycotina</taxon>
        <taxon>Pucciniomycetes</taxon>
        <taxon>Pucciniales</taxon>
        <taxon>Melampsoraceae</taxon>
        <taxon>Melampsora</taxon>
    </lineage>
</organism>
<gene>
    <name evidence="3" type="ORF">MELLADRAFT_93543</name>
</gene>
<evidence type="ECO:0000259" key="2">
    <source>
        <dbReference type="Pfam" id="PF25278"/>
    </source>
</evidence>